<comment type="caution">
    <text evidence="2">The sequence shown here is derived from an EMBL/GenBank/DDBJ whole genome shotgun (WGS) entry which is preliminary data.</text>
</comment>
<dbReference type="InterPro" id="IPR005302">
    <property type="entry name" value="MoCF_Sase_C"/>
</dbReference>
<dbReference type="PANTHER" id="PTHR14237:SF19">
    <property type="entry name" value="MITOCHONDRIAL AMIDOXIME REDUCING COMPONENT 1"/>
    <property type="match status" value="1"/>
</dbReference>
<keyword evidence="3" id="KW-1185">Reference proteome</keyword>
<dbReference type="Pfam" id="PF03476">
    <property type="entry name" value="MOSC_N"/>
    <property type="match status" value="1"/>
</dbReference>
<reference evidence="2 3" key="1">
    <citation type="submission" date="2024-05" db="EMBL/GenBank/DDBJ databases">
        <title>Three bacterial strains, DH-69, EH-24, and ECK-19 isolated from coastal sediments.</title>
        <authorList>
            <person name="Ye Y.-Q."/>
            <person name="Du Z.-J."/>
        </authorList>
    </citation>
    <scope>NUCLEOTIDE SEQUENCE [LARGE SCALE GENOMIC DNA]</scope>
    <source>
        <strain evidence="2 3">ECK-19</strain>
    </source>
</reference>
<proteinExistence type="predicted"/>
<dbReference type="SUPFAM" id="SSF50800">
    <property type="entry name" value="PK beta-barrel domain-like"/>
    <property type="match status" value="1"/>
</dbReference>
<dbReference type="SUPFAM" id="SSF141673">
    <property type="entry name" value="MOSC N-terminal domain-like"/>
    <property type="match status" value="1"/>
</dbReference>
<sequence>MRVTSLHIYPVKSGRSISLDQAHLRPRGLARDRRWIITDENNRFLTQRECGALARIIATPTDIGVTLSTDGGDAIDIAFPSTKVREAVVVWKDTVLALPAGTVADLWVSAIAGRPARLLFMDDDADRNTPGKWGAKTPVSFADGFPLLVTSTSSLSDLNNEITKGAGESVGMERFRPNIVIEGSDPWAEDYWSLLEIGDVTIELVKPCARCLVTTKDQRTGEVKGRAPLRTLGRIRRSTHPDLQGALFGWNAAVIKQGRINVGDSVKVLERRENGWPLA</sequence>
<evidence type="ECO:0000259" key="1">
    <source>
        <dbReference type="PROSITE" id="PS51340"/>
    </source>
</evidence>
<evidence type="ECO:0000313" key="3">
    <source>
        <dbReference type="Proteomes" id="UP001560685"/>
    </source>
</evidence>
<dbReference type="InterPro" id="IPR011037">
    <property type="entry name" value="Pyrv_Knase-like_insert_dom_sf"/>
</dbReference>
<organism evidence="2 3">
    <name type="scientific">Hyphococcus lacteus</name>
    <dbReference type="NCBI Taxonomy" id="3143536"/>
    <lineage>
        <taxon>Bacteria</taxon>
        <taxon>Pseudomonadati</taxon>
        <taxon>Pseudomonadota</taxon>
        <taxon>Alphaproteobacteria</taxon>
        <taxon>Parvularculales</taxon>
        <taxon>Parvularculaceae</taxon>
        <taxon>Hyphococcus</taxon>
    </lineage>
</organism>
<dbReference type="Gene3D" id="2.40.33.20">
    <property type="entry name" value="PK beta-barrel domain-like"/>
    <property type="match status" value="1"/>
</dbReference>
<accession>A0ABV3Z782</accession>
<dbReference type="Proteomes" id="UP001560685">
    <property type="component" value="Unassembled WGS sequence"/>
</dbReference>
<evidence type="ECO:0000313" key="2">
    <source>
        <dbReference type="EMBL" id="MEX6633182.1"/>
    </source>
</evidence>
<dbReference type="PANTHER" id="PTHR14237">
    <property type="entry name" value="MOLYBDOPTERIN COFACTOR SULFURASE MOSC"/>
    <property type="match status" value="1"/>
</dbReference>
<dbReference type="PROSITE" id="PS51340">
    <property type="entry name" value="MOSC"/>
    <property type="match status" value="1"/>
</dbReference>
<dbReference type="Pfam" id="PF03473">
    <property type="entry name" value="MOSC"/>
    <property type="match status" value="1"/>
</dbReference>
<dbReference type="RefSeq" id="WP_369313131.1">
    <property type="nucleotide sequence ID" value="NZ_JBEHZE010000001.1"/>
</dbReference>
<dbReference type="EMBL" id="JBEHZE010000001">
    <property type="protein sequence ID" value="MEX6633182.1"/>
    <property type="molecule type" value="Genomic_DNA"/>
</dbReference>
<protein>
    <submittedName>
        <fullName evidence="2">MOSC N-terminal beta barrel domain-containing protein</fullName>
    </submittedName>
</protein>
<name>A0ABV3Z782_9PROT</name>
<dbReference type="InterPro" id="IPR005303">
    <property type="entry name" value="MOCOS_middle"/>
</dbReference>
<feature type="domain" description="MOSC" evidence="1">
    <location>
        <begin position="116"/>
        <end position="269"/>
    </location>
</feature>
<gene>
    <name evidence="2" type="ORF">ABFZ84_06420</name>
</gene>